<dbReference type="InterPro" id="IPR036188">
    <property type="entry name" value="FAD/NAD-bd_sf"/>
</dbReference>
<accession>A0A165NYW0</accession>
<sequence length="696" mass="76742">MLVAVSLALLIAALVLLAHRALKTHLLRTYTGILDLPALGTTRKGKDGKKNGTAVVCGGSIAGLLAARVLSSHFTRVLIIEPDACTFTSPYGFNSGDEKRDPDPYPDEKTPTTYGTRSVTDARTGTTYNVLKHDRSRVWQYPAMHVFQVLLTRVLRRLFPGFDAHAQAAGIRLAPGDFILHLGGSRLHLPSQSPILQDPNNYIMFSSRRVFETLLRRLVTGVEFVQGTATAFNLGEGGMVESVEYRDTVGLTQRVGCALVADCTGNTQLGLKLLTRSLNLSHSPITILREEYDPRMCYASVEVCVGDEFEAALASLDLRDPTTGDPLNTKAQGWFYTLIPDPAVDYRTLLLGRRDGGGGACFFLRGCWGGADLVLFLCLLSCVWCSAFGLRFSFRAAFTWLGPTHRAVLRFARRTRCAFYVLPVALPDRCSPSPSLVARFYWSLSPSRPARPDLAFFSSSLSRLTARSRLPVLIPRPVVFGFGGWDSAVPLTFADGVSYARFTNAPDWVFDILNLLQEEVDRQKERGEVGEVVFVAKCTSCSRVRYESSDAQVPGNFVALGDACMRLNPRLGEGCTKAALCALTLDGVLRRTTLTPKVDIGKTYFKLLGKRCQGLWDASRWMDYGRATSVPVKGETLEEGATFRRFSRVLYRVVAKDEGAATEVWKNMMFLSPPGDVMRPSILVRVFWEAVFGADE</sequence>
<name>A0A165NYW0_EXIGL</name>
<feature type="region of interest" description="Disordered" evidence="1">
    <location>
        <begin position="91"/>
        <end position="116"/>
    </location>
</feature>
<protein>
    <recommendedName>
        <fullName evidence="4">FAD/NAD(P)-binding domain-containing protein</fullName>
    </recommendedName>
</protein>
<evidence type="ECO:0000256" key="1">
    <source>
        <dbReference type="SAM" id="MobiDB-lite"/>
    </source>
</evidence>
<evidence type="ECO:0000313" key="3">
    <source>
        <dbReference type="Proteomes" id="UP000077266"/>
    </source>
</evidence>
<dbReference type="EMBL" id="KV425894">
    <property type="protein sequence ID" value="KZW01414.1"/>
    <property type="molecule type" value="Genomic_DNA"/>
</dbReference>
<dbReference type="OrthoDB" id="10051892at2759"/>
<dbReference type="AlphaFoldDB" id="A0A165NYW0"/>
<keyword evidence="3" id="KW-1185">Reference proteome</keyword>
<evidence type="ECO:0008006" key="4">
    <source>
        <dbReference type="Google" id="ProtNLM"/>
    </source>
</evidence>
<dbReference type="InParanoid" id="A0A165NYW0"/>
<reference evidence="2 3" key="1">
    <citation type="journal article" date="2016" name="Mol. Biol. Evol.">
        <title>Comparative Genomics of Early-Diverging Mushroom-Forming Fungi Provides Insights into the Origins of Lignocellulose Decay Capabilities.</title>
        <authorList>
            <person name="Nagy L.G."/>
            <person name="Riley R."/>
            <person name="Tritt A."/>
            <person name="Adam C."/>
            <person name="Daum C."/>
            <person name="Floudas D."/>
            <person name="Sun H."/>
            <person name="Yadav J.S."/>
            <person name="Pangilinan J."/>
            <person name="Larsson K.H."/>
            <person name="Matsuura K."/>
            <person name="Barry K."/>
            <person name="Labutti K."/>
            <person name="Kuo R."/>
            <person name="Ohm R.A."/>
            <person name="Bhattacharya S.S."/>
            <person name="Shirouzu T."/>
            <person name="Yoshinaga Y."/>
            <person name="Martin F.M."/>
            <person name="Grigoriev I.V."/>
            <person name="Hibbett D.S."/>
        </authorList>
    </citation>
    <scope>NUCLEOTIDE SEQUENCE [LARGE SCALE GENOMIC DNA]</scope>
    <source>
        <strain evidence="2 3">HHB12029</strain>
    </source>
</reference>
<gene>
    <name evidence="2" type="ORF">EXIGLDRAFT_78086</name>
</gene>
<feature type="compositionally biased region" description="Basic and acidic residues" evidence="1">
    <location>
        <begin position="96"/>
        <end position="110"/>
    </location>
</feature>
<dbReference type="SUPFAM" id="SSF51905">
    <property type="entry name" value="FAD/NAD(P)-binding domain"/>
    <property type="match status" value="1"/>
</dbReference>
<organism evidence="2 3">
    <name type="scientific">Exidia glandulosa HHB12029</name>
    <dbReference type="NCBI Taxonomy" id="1314781"/>
    <lineage>
        <taxon>Eukaryota</taxon>
        <taxon>Fungi</taxon>
        <taxon>Dikarya</taxon>
        <taxon>Basidiomycota</taxon>
        <taxon>Agaricomycotina</taxon>
        <taxon>Agaricomycetes</taxon>
        <taxon>Auriculariales</taxon>
        <taxon>Exidiaceae</taxon>
        <taxon>Exidia</taxon>
    </lineage>
</organism>
<evidence type="ECO:0000313" key="2">
    <source>
        <dbReference type="EMBL" id="KZW01414.1"/>
    </source>
</evidence>
<dbReference type="Proteomes" id="UP000077266">
    <property type="component" value="Unassembled WGS sequence"/>
</dbReference>
<proteinExistence type="predicted"/>